<comment type="caution">
    <text evidence="1">The sequence shown here is derived from an EMBL/GenBank/DDBJ whole genome shotgun (WGS) entry which is preliminary data.</text>
</comment>
<feature type="non-terminal residue" evidence="1">
    <location>
        <position position="1"/>
    </location>
</feature>
<accession>X0SL91</accession>
<name>X0SL91_9ZZZZ</name>
<protein>
    <recommendedName>
        <fullName evidence="2">DUF362 domain-containing protein</fullName>
    </recommendedName>
</protein>
<dbReference type="EMBL" id="BARS01006988">
    <property type="protein sequence ID" value="GAF76637.1"/>
    <property type="molecule type" value="Genomic_DNA"/>
</dbReference>
<evidence type="ECO:0000313" key="1">
    <source>
        <dbReference type="EMBL" id="GAF76637.1"/>
    </source>
</evidence>
<proteinExistence type="predicted"/>
<reference evidence="1" key="1">
    <citation type="journal article" date="2014" name="Front. Microbiol.">
        <title>High frequency of phylogenetically diverse reductive dehalogenase-homologous genes in deep subseafloor sedimentary metagenomes.</title>
        <authorList>
            <person name="Kawai M."/>
            <person name="Futagami T."/>
            <person name="Toyoda A."/>
            <person name="Takaki Y."/>
            <person name="Nishi S."/>
            <person name="Hori S."/>
            <person name="Arai W."/>
            <person name="Tsubouchi T."/>
            <person name="Morono Y."/>
            <person name="Uchiyama I."/>
            <person name="Ito T."/>
            <person name="Fujiyama A."/>
            <person name="Inagaki F."/>
            <person name="Takami H."/>
        </authorList>
    </citation>
    <scope>NUCLEOTIDE SEQUENCE</scope>
    <source>
        <strain evidence="1">Expedition CK06-06</strain>
    </source>
</reference>
<sequence length="174" mass="19115">LPFEDVDVLIIDEMGKDISGTGFDSEVVGRIYMPLLAEEPTSPRIKRIVVCDLTEKTEGNADGVGLADFVTHRLVDKIDLHALYVNAIAGAEPEHAKIPLTLKNDRDAIQVAIDSIGLIPTEQLKIMRIKNTASLSEVMLSDAYKSELSERDDLELITESKPMTFDSNGNLTAF</sequence>
<gene>
    <name evidence="1" type="ORF">S01H1_13536</name>
</gene>
<evidence type="ECO:0008006" key="2">
    <source>
        <dbReference type="Google" id="ProtNLM"/>
    </source>
</evidence>
<organism evidence="1">
    <name type="scientific">marine sediment metagenome</name>
    <dbReference type="NCBI Taxonomy" id="412755"/>
    <lineage>
        <taxon>unclassified sequences</taxon>
        <taxon>metagenomes</taxon>
        <taxon>ecological metagenomes</taxon>
    </lineage>
</organism>
<dbReference type="AlphaFoldDB" id="X0SL91"/>